<dbReference type="RefSeq" id="YP_010780581.1">
    <property type="nucleotide sequence ID" value="NC_075038.1"/>
</dbReference>
<accession>A0A6N1NEU2</accession>
<sequence length="147" mass="17309">MYARTKIIYLFMFNKHKQMSELKTTISNSELCDITTPSVIYIMKTIKSIQKRMKDPDVINLEYIRVYDKLGKEFPEFFDKYTAIFTKVIRGENLNTVASVLYYKDKVERGLMTEQQLSDMLANKFLPSHLKQESDAKIKEMKDKGEI</sequence>
<name>A0A6N1NEU2_9VIRU</name>
<dbReference type="EMBL" id="MF405918">
    <property type="protein sequence ID" value="QKU33969.1"/>
    <property type="molecule type" value="Genomic_DNA"/>
</dbReference>
<organism evidence="1">
    <name type="scientific">Tupanvirus deep ocean</name>
    <dbReference type="NCBI Taxonomy" id="2126984"/>
    <lineage>
        <taxon>Viruses</taxon>
        <taxon>Varidnaviria</taxon>
        <taxon>Bamfordvirae</taxon>
        <taxon>Nucleocytoviricota</taxon>
        <taxon>Megaviricetes</taxon>
        <taxon>Imitervirales</taxon>
        <taxon>Mimiviridae</taxon>
        <taxon>Megamimivirinae</taxon>
        <taxon>Tupanvirus</taxon>
        <taxon>Tupanvirus altamarinense</taxon>
    </lineage>
</organism>
<reference evidence="1" key="1">
    <citation type="submission" date="2017-06" db="EMBL/GenBank/DDBJ databases">
        <authorList>
            <person name="Assis F.L."/>
            <person name="Abrahao J.S."/>
            <person name="Silva L."/>
            <person name="Khalil J.B."/>
            <person name="Rodrigues R."/>
            <person name="Silva L.S."/>
            <person name="Boratto P."/>
            <person name="Andrade M."/>
            <person name="Kroon E.G."/>
            <person name="Ribeiro B."/>
            <person name="Bergier I."/>
            <person name="Seligmann H."/>
            <person name="Ghigo E."/>
            <person name="Colson P."/>
            <person name="Levasseur A."/>
            <person name="Raoult D."/>
            <person name="Scola B.L."/>
        </authorList>
    </citation>
    <scope>NUCLEOTIDE SEQUENCE</scope>
    <source>
        <strain evidence="1">Deep ocean</strain>
    </source>
</reference>
<dbReference type="GeneID" id="80517272"/>
<dbReference type="KEGG" id="vg:80517272"/>
<evidence type="ECO:0000313" key="1">
    <source>
        <dbReference type="EMBL" id="QKU33969.1"/>
    </source>
</evidence>
<protein>
    <submittedName>
        <fullName evidence="1">Uncharacterized protein</fullName>
    </submittedName>
</protein>
<reference evidence="1" key="2">
    <citation type="journal article" date="2018" name="Nat. Commun.">
        <title>Tailed giant Tupanvirus possesses the most complete translational apparatus of the known virosphere.</title>
        <authorList>
            <person name="Abrahao J."/>
            <person name="Silva L."/>
            <person name="Silva L.S."/>
            <person name="Khalil J.Y.B."/>
            <person name="Rodrigues R."/>
            <person name="Arantes T."/>
            <person name="Assis F."/>
            <person name="Boratto P."/>
            <person name="Andrade M."/>
            <person name="Kroon E.G."/>
            <person name="Ribeiro B."/>
            <person name="Bergier I."/>
            <person name="Seligmann H."/>
            <person name="Ghigo E."/>
            <person name="Colson P."/>
            <person name="Levasseur A."/>
            <person name="Kroemer G."/>
            <person name="Raoult D."/>
            <person name="La Scola B."/>
        </authorList>
    </citation>
    <scope>NUCLEOTIDE SEQUENCE [LARGE SCALE GENOMIC DNA]</scope>
    <source>
        <strain evidence="1">Deep ocean</strain>
    </source>
</reference>
<proteinExistence type="predicted"/>